<comment type="similarity">
    <text evidence="1 3">Belongs to the cytochrome P450 family.</text>
</comment>
<keyword evidence="4" id="KW-1185">Reference proteome</keyword>
<dbReference type="PRINTS" id="PR00463">
    <property type="entry name" value="EP450I"/>
</dbReference>
<keyword evidence="3" id="KW-0560">Oxidoreductase</keyword>
<feature type="binding site" description="axial binding residue" evidence="2">
    <location>
        <position position="525"/>
    </location>
    <ligand>
        <name>heme</name>
        <dbReference type="ChEBI" id="CHEBI:30413"/>
    </ligand>
    <ligandPart>
        <name>Fe</name>
        <dbReference type="ChEBI" id="CHEBI:18248"/>
    </ligandPart>
</feature>
<evidence type="ECO:0000256" key="3">
    <source>
        <dbReference type="RuleBase" id="RU000461"/>
    </source>
</evidence>
<gene>
    <name evidence="5" type="primary">LOC107412817</name>
</gene>
<dbReference type="CDD" id="cd00302">
    <property type="entry name" value="cytochrome_P450"/>
    <property type="match status" value="1"/>
</dbReference>
<dbReference type="PROSITE" id="PS00086">
    <property type="entry name" value="CYTOCHROME_P450"/>
    <property type="match status" value="1"/>
</dbReference>
<dbReference type="GO" id="GO:0016705">
    <property type="term" value="F:oxidoreductase activity, acting on paired donors, with incorporation or reduction of molecular oxygen"/>
    <property type="evidence" value="ECO:0007669"/>
    <property type="project" value="InterPro"/>
</dbReference>
<evidence type="ECO:0000256" key="1">
    <source>
        <dbReference type="ARBA" id="ARBA00010617"/>
    </source>
</evidence>
<protein>
    <submittedName>
        <fullName evidence="5">Uncharacterized protein LOC107412817</fullName>
    </submittedName>
</protein>
<dbReference type="RefSeq" id="XP_015876124.3">
    <property type="nucleotide sequence ID" value="XM_016020638.4"/>
</dbReference>
<dbReference type="KEGG" id="zju:107412817"/>
<reference evidence="5" key="1">
    <citation type="submission" date="2025-08" db="UniProtKB">
        <authorList>
            <consortium name="RefSeq"/>
        </authorList>
    </citation>
    <scope>IDENTIFICATION</scope>
    <source>
        <tissue evidence="5">Seedling</tissue>
    </source>
</reference>
<dbReference type="GO" id="GO:0005506">
    <property type="term" value="F:iron ion binding"/>
    <property type="evidence" value="ECO:0007669"/>
    <property type="project" value="InterPro"/>
</dbReference>
<dbReference type="InterPro" id="IPR036396">
    <property type="entry name" value="Cyt_P450_sf"/>
</dbReference>
<evidence type="ECO:0000256" key="2">
    <source>
        <dbReference type="PIRSR" id="PIRSR602401-1"/>
    </source>
</evidence>
<dbReference type="GO" id="GO:0020037">
    <property type="term" value="F:heme binding"/>
    <property type="evidence" value="ECO:0007669"/>
    <property type="project" value="InterPro"/>
</dbReference>
<sequence>MKPSFGASDSSLTALFWSGGSGGCVGDPQECSRIVLRDLATREFNAFLWLFLITITALLMRKVVKLLRLWFKGHRIPGPPCPSFFGHSKLISRENLTDYLSDVHEKYGSAVKLWLGPTQLLVSIKDPKLIREMLLKAADKLPGTGRAFHLAFGSSSLFASSFQKVQRRRETLKIELNDRLLERENLISRTVVDCITERIHGSMVKGSVDCRTVSQHMAFTILGATLFGEAFSTWSKANVYEELLMRIAKDASFWASYNVTPFWKRGFWKYQCLCTKLKSLTQDIVQQGKKNYKIFHSVDSKFCNEAAFVEKEVAYGVPSCSVIGMPDEFILEELKSHLNVREEPCGNIMGIMFHGCLTTAGLINNILMRLATNPEIQNKIYTEITMIQKGSVKQVEQNVDKMFLLLATVYESARLLPAGPLLQRCSLENDLKLESGLTIPAGAVVVVPVQLVQMDDSSWGSDASEFNPYRFLTKAGKKSHMVLNTSYSGLAEELVNPCPGESSFVLNDPNENAAFLPFGSGIRSCVGQKFVIQGVATLFASLLERYEIKLLPEAQNNQKPTKNSSVFQLLSGVEIAFVRRNC</sequence>
<dbReference type="InParanoid" id="A0A6P3ZLM0"/>
<dbReference type="Gene3D" id="1.10.630.10">
    <property type="entry name" value="Cytochrome P450"/>
    <property type="match status" value="1"/>
</dbReference>
<accession>A0A6P3ZLM0</accession>
<dbReference type="GO" id="GO:0004497">
    <property type="term" value="F:monooxygenase activity"/>
    <property type="evidence" value="ECO:0007669"/>
    <property type="project" value="UniProtKB-KW"/>
</dbReference>
<dbReference type="InterPro" id="IPR001128">
    <property type="entry name" value="Cyt_P450"/>
</dbReference>
<dbReference type="PROSITE" id="PS51257">
    <property type="entry name" value="PROKAR_LIPOPROTEIN"/>
    <property type="match status" value="1"/>
</dbReference>
<dbReference type="AlphaFoldDB" id="A0A6P3ZLM0"/>
<dbReference type="Pfam" id="PF00067">
    <property type="entry name" value="p450"/>
    <property type="match status" value="1"/>
</dbReference>
<dbReference type="InterPro" id="IPR017972">
    <property type="entry name" value="Cyt_P450_CS"/>
</dbReference>
<dbReference type="Proteomes" id="UP001652623">
    <property type="component" value="Chromosome 8"/>
</dbReference>
<dbReference type="GeneID" id="107412817"/>
<evidence type="ECO:0000313" key="4">
    <source>
        <dbReference type="Proteomes" id="UP001652623"/>
    </source>
</evidence>
<dbReference type="PANTHER" id="PTHR24291">
    <property type="entry name" value="CYTOCHROME P450 FAMILY 4"/>
    <property type="match status" value="1"/>
</dbReference>
<proteinExistence type="inferred from homology"/>
<dbReference type="InterPro" id="IPR050196">
    <property type="entry name" value="Cytochrome_P450_Monoox"/>
</dbReference>
<evidence type="ECO:0000313" key="5">
    <source>
        <dbReference type="RefSeq" id="XP_015876124.3"/>
    </source>
</evidence>
<name>A0A6P3ZLM0_ZIZJJ</name>
<comment type="cofactor">
    <cofactor evidence="2">
        <name>heme</name>
        <dbReference type="ChEBI" id="CHEBI:30413"/>
    </cofactor>
</comment>
<organism evidence="4 5">
    <name type="scientific">Ziziphus jujuba</name>
    <name type="common">Chinese jujube</name>
    <name type="synonym">Ziziphus sativa</name>
    <dbReference type="NCBI Taxonomy" id="326968"/>
    <lineage>
        <taxon>Eukaryota</taxon>
        <taxon>Viridiplantae</taxon>
        <taxon>Streptophyta</taxon>
        <taxon>Embryophyta</taxon>
        <taxon>Tracheophyta</taxon>
        <taxon>Spermatophyta</taxon>
        <taxon>Magnoliopsida</taxon>
        <taxon>eudicotyledons</taxon>
        <taxon>Gunneridae</taxon>
        <taxon>Pentapetalae</taxon>
        <taxon>rosids</taxon>
        <taxon>fabids</taxon>
        <taxon>Rosales</taxon>
        <taxon>Rhamnaceae</taxon>
        <taxon>Paliureae</taxon>
        <taxon>Ziziphus</taxon>
    </lineage>
</organism>
<dbReference type="InterPro" id="IPR002401">
    <property type="entry name" value="Cyt_P450_E_grp-I"/>
</dbReference>
<keyword evidence="2 3" id="KW-0479">Metal-binding</keyword>
<dbReference type="PRINTS" id="PR00385">
    <property type="entry name" value="P450"/>
</dbReference>
<keyword evidence="3" id="KW-0503">Monooxygenase</keyword>
<dbReference type="PANTHER" id="PTHR24291:SF185">
    <property type="entry name" value="PREMNASPIRODIENE OXYGENASE-LIKE"/>
    <property type="match status" value="1"/>
</dbReference>
<keyword evidence="2 3" id="KW-0408">Iron</keyword>
<keyword evidence="2 3" id="KW-0349">Heme</keyword>
<dbReference type="SUPFAM" id="SSF48264">
    <property type="entry name" value="Cytochrome P450"/>
    <property type="match status" value="1"/>
</dbReference>